<dbReference type="NCBIfam" id="TIGR01509">
    <property type="entry name" value="HAD-SF-IA-v3"/>
    <property type="match status" value="1"/>
</dbReference>
<dbReference type="NCBIfam" id="TIGR01549">
    <property type="entry name" value="HAD-SF-IA-v1"/>
    <property type="match status" value="1"/>
</dbReference>
<dbReference type="PANTHER" id="PTHR46191:SF2">
    <property type="entry name" value="HALOACID DEHALOGENASE-LIKE HYDROLASE DOMAIN-CONTAINING PROTEIN 3"/>
    <property type="match status" value="1"/>
</dbReference>
<reference evidence="3" key="2">
    <citation type="submission" date="2025-09" db="UniProtKB">
        <authorList>
            <consortium name="Ensembl"/>
        </authorList>
    </citation>
    <scope>IDENTIFICATION</scope>
</reference>
<dbReference type="InterPro" id="IPR044924">
    <property type="entry name" value="HAD-SF_hydro_IA_REG-2-like_cap"/>
</dbReference>
<proteinExistence type="inferred from homology"/>
<sequence length="241" mass="27234">MKLKFLTWDVKDTLLRTRLPVGQQYHAEAMKRGLRVDPAALEASFRQAYRTHSHLFPNYGLTQGLSSRQWWLDVVSQSFRLSGVADDQSILPMAENLYRDFSTASNWEVLPGAREALAGCRSLGLRMAVISNFDRRLDEVLRCCDLHGHFEFVVTSESAGIAKPHPGIFHKALSLAKVEPSEAAHVGDDYVNDYRAARDVGMQSYLIWTGRGTRPEEQDIPSKHLIRSPDQLISRLKNSPK</sequence>
<dbReference type="Pfam" id="PF00702">
    <property type="entry name" value="Hydrolase"/>
    <property type="match status" value="1"/>
</dbReference>
<dbReference type="OrthoDB" id="444127at2759"/>
<dbReference type="SFLD" id="SFLDG01129">
    <property type="entry name" value="C1.5:_HAD__Beta-PGM__Phosphata"/>
    <property type="match status" value="1"/>
</dbReference>
<dbReference type="SFLD" id="SFLDS00003">
    <property type="entry name" value="Haloacid_Dehalogenase"/>
    <property type="match status" value="1"/>
</dbReference>
<dbReference type="SUPFAM" id="SSF56784">
    <property type="entry name" value="HAD-like"/>
    <property type="match status" value="1"/>
</dbReference>
<dbReference type="InterPro" id="IPR036412">
    <property type="entry name" value="HAD-like_sf"/>
</dbReference>
<protein>
    <recommendedName>
        <fullName evidence="2">Haloacid dehalogenase-like hydrolase domain-containing protein 3</fullName>
    </recommendedName>
</protein>
<dbReference type="CDD" id="cd16415">
    <property type="entry name" value="HAD_dREG-2_like"/>
    <property type="match status" value="1"/>
</dbReference>
<dbReference type="InterPro" id="IPR051828">
    <property type="entry name" value="HAD-like_hydrolase_domain"/>
</dbReference>
<evidence type="ECO:0000256" key="1">
    <source>
        <dbReference type="ARBA" id="ARBA00007958"/>
    </source>
</evidence>
<dbReference type="PRINTS" id="PR00413">
    <property type="entry name" value="HADHALOGNASE"/>
</dbReference>
<dbReference type="PANTHER" id="PTHR46191">
    <property type="match status" value="1"/>
</dbReference>
<dbReference type="Proteomes" id="UP000694569">
    <property type="component" value="Unplaced"/>
</dbReference>
<dbReference type="AlphaFoldDB" id="A0A8C5R5J3"/>
<organism evidence="3 4">
    <name type="scientific">Leptobrachium leishanense</name>
    <name type="common">Leishan spiny toad</name>
    <dbReference type="NCBI Taxonomy" id="445787"/>
    <lineage>
        <taxon>Eukaryota</taxon>
        <taxon>Metazoa</taxon>
        <taxon>Chordata</taxon>
        <taxon>Craniata</taxon>
        <taxon>Vertebrata</taxon>
        <taxon>Euteleostomi</taxon>
        <taxon>Amphibia</taxon>
        <taxon>Batrachia</taxon>
        <taxon>Anura</taxon>
        <taxon>Pelobatoidea</taxon>
        <taxon>Megophryidae</taxon>
        <taxon>Leptobrachium</taxon>
    </lineage>
</organism>
<dbReference type="Gene3D" id="1.10.150.720">
    <property type="entry name" value="Haloacid dehalogenase-like hydrolase"/>
    <property type="match status" value="1"/>
</dbReference>
<evidence type="ECO:0000256" key="2">
    <source>
        <dbReference type="ARBA" id="ARBA00015556"/>
    </source>
</evidence>
<dbReference type="InterPro" id="IPR023214">
    <property type="entry name" value="HAD_sf"/>
</dbReference>
<dbReference type="Gene3D" id="3.40.50.1000">
    <property type="entry name" value="HAD superfamily/HAD-like"/>
    <property type="match status" value="1"/>
</dbReference>
<dbReference type="Ensembl" id="ENSLLET00000049833.1">
    <property type="protein sequence ID" value="ENSLLEP00000047951.1"/>
    <property type="gene ID" value="ENSLLEG00000030267.1"/>
</dbReference>
<dbReference type="GO" id="GO:0005634">
    <property type="term" value="C:nucleus"/>
    <property type="evidence" value="ECO:0007669"/>
    <property type="project" value="TreeGrafter"/>
</dbReference>
<dbReference type="InterPro" id="IPR006439">
    <property type="entry name" value="HAD-SF_hydro_IA"/>
</dbReference>
<name>A0A8C5R5J3_9ANUR</name>
<dbReference type="GeneTree" id="ENSGT00390000015582"/>
<dbReference type="InterPro" id="IPR011949">
    <property type="entry name" value="HAD-SF_hydro_IA_REG-2-like"/>
</dbReference>
<accession>A0A8C5R5J3</accession>
<keyword evidence="4" id="KW-1185">Reference proteome</keyword>
<evidence type="ECO:0000313" key="4">
    <source>
        <dbReference type="Proteomes" id="UP000694569"/>
    </source>
</evidence>
<comment type="similarity">
    <text evidence="1">Belongs to the HAD-like hydrolase superfamily.</text>
</comment>
<reference evidence="3" key="1">
    <citation type="submission" date="2025-08" db="UniProtKB">
        <authorList>
            <consortium name="Ensembl"/>
        </authorList>
    </citation>
    <scope>IDENTIFICATION</scope>
</reference>
<dbReference type="NCBIfam" id="TIGR02252">
    <property type="entry name" value="DREG-2"/>
    <property type="match status" value="1"/>
</dbReference>
<gene>
    <name evidence="3" type="primary">HDHD3</name>
</gene>
<evidence type="ECO:0000313" key="3">
    <source>
        <dbReference type="Ensembl" id="ENSLLEP00000047951.1"/>
    </source>
</evidence>